<accession>A0A832GRQ0</accession>
<dbReference type="EMBL" id="DSZU01000121">
    <property type="protein sequence ID" value="HGV55769.1"/>
    <property type="molecule type" value="Genomic_DNA"/>
</dbReference>
<evidence type="ECO:0000256" key="2">
    <source>
        <dbReference type="SAM" id="SignalP"/>
    </source>
</evidence>
<feature type="compositionally biased region" description="Low complexity" evidence="1">
    <location>
        <begin position="47"/>
        <end position="65"/>
    </location>
</feature>
<keyword evidence="2" id="KW-0732">Signal</keyword>
<feature type="region of interest" description="Disordered" evidence="1">
    <location>
        <begin position="24"/>
        <end position="71"/>
    </location>
</feature>
<gene>
    <name evidence="3" type="ORF">ENT73_06810</name>
</gene>
<proteinExistence type="predicted"/>
<sequence length="71" mass="7278">MKKLMSLVLALAVAGVIGVTAGCKKKEEAPAPVTPKTEQPVQPAAPAENQTANQTDNQTAAAPAEKPAEKK</sequence>
<protein>
    <recommendedName>
        <fullName evidence="4">Lipoprotein</fullName>
    </recommendedName>
</protein>
<dbReference type="AlphaFoldDB" id="A0A832GRQ0"/>
<comment type="caution">
    <text evidence="3">The sequence shown here is derived from an EMBL/GenBank/DDBJ whole genome shotgun (WGS) entry which is preliminary data.</text>
</comment>
<feature type="chain" id="PRO_5032822616" description="Lipoprotein" evidence="2">
    <location>
        <begin position="22"/>
        <end position="71"/>
    </location>
</feature>
<evidence type="ECO:0000313" key="3">
    <source>
        <dbReference type="EMBL" id="HGV55769.1"/>
    </source>
</evidence>
<dbReference type="PROSITE" id="PS51257">
    <property type="entry name" value="PROKAR_LIPOPROTEIN"/>
    <property type="match status" value="1"/>
</dbReference>
<feature type="signal peptide" evidence="2">
    <location>
        <begin position="1"/>
        <end position="21"/>
    </location>
</feature>
<organism evidence="3">
    <name type="scientific">Caldimicrobium thiodismutans</name>
    <dbReference type="NCBI Taxonomy" id="1653476"/>
    <lineage>
        <taxon>Bacteria</taxon>
        <taxon>Pseudomonadati</taxon>
        <taxon>Thermodesulfobacteriota</taxon>
        <taxon>Thermodesulfobacteria</taxon>
        <taxon>Thermodesulfobacteriales</taxon>
        <taxon>Thermodesulfobacteriaceae</taxon>
        <taxon>Caldimicrobium</taxon>
    </lineage>
</organism>
<reference evidence="3" key="1">
    <citation type="journal article" date="2020" name="mSystems">
        <title>Genome- and Community-Level Interaction Insights into Carbon Utilization and Element Cycling Functions of Hydrothermarchaeota in Hydrothermal Sediment.</title>
        <authorList>
            <person name="Zhou Z."/>
            <person name="Liu Y."/>
            <person name="Xu W."/>
            <person name="Pan J."/>
            <person name="Luo Z.H."/>
            <person name="Li M."/>
        </authorList>
    </citation>
    <scope>NUCLEOTIDE SEQUENCE [LARGE SCALE GENOMIC DNA]</scope>
    <source>
        <strain evidence="3">SpSt-605</strain>
    </source>
</reference>
<name>A0A832GRQ0_9BACT</name>
<evidence type="ECO:0008006" key="4">
    <source>
        <dbReference type="Google" id="ProtNLM"/>
    </source>
</evidence>
<evidence type="ECO:0000256" key="1">
    <source>
        <dbReference type="SAM" id="MobiDB-lite"/>
    </source>
</evidence>